<proteinExistence type="predicted"/>
<dbReference type="SUPFAM" id="SSF52058">
    <property type="entry name" value="L domain-like"/>
    <property type="match status" value="1"/>
</dbReference>
<gene>
    <name evidence="1" type="ORF">QEH52_19840</name>
</gene>
<organism evidence="1 2">
    <name type="scientific">Thalassobacterium maritimum</name>
    <dbReference type="NCBI Taxonomy" id="3041265"/>
    <lineage>
        <taxon>Bacteria</taxon>
        <taxon>Pseudomonadati</taxon>
        <taxon>Verrucomicrobiota</taxon>
        <taxon>Opitutia</taxon>
        <taxon>Puniceicoccales</taxon>
        <taxon>Coraliomargaritaceae</taxon>
        <taxon>Thalassobacterium</taxon>
    </lineage>
</organism>
<protein>
    <recommendedName>
        <fullName evidence="3">Internalin</fullName>
    </recommendedName>
</protein>
<name>A0ABU1B0B9_9BACT</name>
<evidence type="ECO:0000313" key="1">
    <source>
        <dbReference type="EMBL" id="MDQ8209781.1"/>
    </source>
</evidence>
<reference evidence="1 2" key="1">
    <citation type="submission" date="2023-04" db="EMBL/GenBank/DDBJ databases">
        <title>A novel bacteria isolated from coastal sediment.</title>
        <authorList>
            <person name="Liu X.-J."/>
            <person name="Du Z.-J."/>
        </authorList>
    </citation>
    <scope>NUCLEOTIDE SEQUENCE [LARGE SCALE GENOMIC DNA]</scope>
    <source>
        <strain evidence="1 2">SDUM461003</strain>
    </source>
</reference>
<accession>A0ABU1B0B9</accession>
<dbReference type="Proteomes" id="UP001225316">
    <property type="component" value="Unassembled WGS sequence"/>
</dbReference>
<dbReference type="EMBL" id="JARXHW010000163">
    <property type="protein sequence ID" value="MDQ8209781.1"/>
    <property type="molecule type" value="Genomic_DNA"/>
</dbReference>
<dbReference type="Gene3D" id="3.80.10.10">
    <property type="entry name" value="Ribonuclease Inhibitor"/>
    <property type="match status" value="1"/>
</dbReference>
<evidence type="ECO:0000313" key="2">
    <source>
        <dbReference type="Proteomes" id="UP001225316"/>
    </source>
</evidence>
<dbReference type="RefSeq" id="WP_308952699.1">
    <property type="nucleotide sequence ID" value="NZ_JARXHW010000163.1"/>
</dbReference>
<dbReference type="InterPro" id="IPR032675">
    <property type="entry name" value="LRR_dom_sf"/>
</dbReference>
<comment type="caution">
    <text evidence="1">The sequence shown here is derived from an EMBL/GenBank/DDBJ whole genome shotgun (WGS) entry which is preliminary data.</text>
</comment>
<sequence>MIPPYLSRSPIEYSKDLTDVDESSTDLAIFGDAKALERIKEFPNIKRVWLNGANQKQFDLVVSLVNPISFKGYNLRVPNLNALQGLSGIEELSIEWNTKAGSIAPIGELTSLKVLQIQDFTRVHDLTPIQRLSDLITLDISGGVWNTFKVETLEPLGDLKNLLYLCLANIRVLDQSLEPVSRLTQLQELSISNQFPTEEYARLTANLTNTKCDYFRAFIELKQMLGEHDIMVVGKRKPFLNQKKDSDRVKKYQNAFDQLVEKHRAQPVR</sequence>
<evidence type="ECO:0008006" key="3">
    <source>
        <dbReference type="Google" id="ProtNLM"/>
    </source>
</evidence>
<keyword evidence="2" id="KW-1185">Reference proteome</keyword>